<name>A0A1G2NFJ8_9BACT</name>
<comment type="caution">
    <text evidence="1">The sequence shown here is derived from an EMBL/GenBank/DDBJ whole genome shotgun (WGS) entry which is preliminary data.</text>
</comment>
<protein>
    <submittedName>
        <fullName evidence="1">Uncharacterized protein</fullName>
    </submittedName>
</protein>
<dbReference type="AlphaFoldDB" id="A0A1G2NFJ8"/>
<proteinExistence type="predicted"/>
<dbReference type="EMBL" id="MHSA01000006">
    <property type="protein sequence ID" value="OHA34836.1"/>
    <property type="molecule type" value="Genomic_DNA"/>
</dbReference>
<organism evidence="1 2">
    <name type="scientific">Candidatus Taylorbacteria bacterium RIFCSPLOWO2_01_FULL_48_100</name>
    <dbReference type="NCBI Taxonomy" id="1802322"/>
    <lineage>
        <taxon>Bacteria</taxon>
        <taxon>Candidatus Tayloriibacteriota</taxon>
    </lineage>
</organism>
<evidence type="ECO:0000313" key="2">
    <source>
        <dbReference type="Proteomes" id="UP000177797"/>
    </source>
</evidence>
<gene>
    <name evidence="1" type="ORF">A2938_03025</name>
</gene>
<sequence>MPQYEDDDDGDDDTHALPFQYWPDVQSVVEVFTHALPFQYWPDGQELPLVVPPPDPIQPAVVAESPLLADFVIGPSQ</sequence>
<evidence type="ECO:0000313" key="1">
    <source>
        <dbReference type="EMBL" id="OHA34836.1"/>
    </source>
</evidence>
<accession>A0A1G2NFJ8</accession>
<reference evidence="1 2" key="1">
    <citation type="journal article" date="2016" name="Nat. Commun.">
        <title>Thousands of microbial genomes shed light on interconnected biogeochemical processes in an aquifer system.</title>
        <authorList>
            <person name="Anantharaman K."/>
            <person name="Brown C.T."/>
            <person name="Hug L.A."/>
            <person name="Sharon I."/>
            <person name="Castelle C.J."/>
            <person name="Probst A.J."/>
            <person name="Thomas B.C."/>
            <person name="Singh A."/>
            <person name="Wilkins M.J."/>
            <person name="Karaoz U."/>
            <person name="Brodie E.L."/>
            <person name="Williams K.H."/>
            <person name="Hubbard S.S."/>
            <person name="Banfield J.F."/>
        </authorList>
    </citation>
    <scope>NUCLEOTIDE SEQUENCE [LARGE SCALE GENOMIC DNA]</scope>
</reference>
<dbReference type="Proteomes" id="UP000177797">
    <property type="component" value="Unassembled WGS sequence"/>
</dbReference>